<dbReference type="InterPro" id="IPR001647">
    <property type="entry name" value="HTH_TetR"/>
</dbReference>
<keyword evidence="2 4" id="KW-0238">DNA-binding</keyword>
<sequence>MTETSKRRRPRADARRNVERLLAVADGAFREHGVDASLGQIARAAGVAIGTVYAHFATRRALIAALLRERHEALFALGEDLLDRHDPAEALSTWVRECVRNAATYRGLAAVLAAGLDDEASELHESCERMADLTDRVTAAARAAGLLRPEVRADDLTALMGAAAWTRETSGVEQGDRLIRFTLDGFRPPSTT</sequence>
<dbReference type="InterPro" id="IPR009057">
    <property type="entry name" value="Homeodomain-like_sf"/>
</dbReference>
<dbReference type="Pfam" id="PF21597">
    <property type="entry name" value="TetR_C_43"/>
    <property type="match status" value="1"/>
</dbReference>
<dbReference type="InterPro" id="IPR036271">
    <property type="entry name" value="Tet_transcr_reg_TetR-rel_C_sf"/>
</dbReference>
<accession>A0A366M5R0</accession>
<proteinExistence type="predicted"/>
<dbReference type="InterPro" id="IPR049445">
    <property type="entry name" value="TetR_SbtR-like_C"/>
</dbReference>
<evidence type="ECO:0000259" key="5">
    <source>
        <dbReference type="PROSITE" id="PS50977"/>
    </source>
</evidence>
<evidence type="ECO:0000256" key="2">
    <source>
        <dbReference type="ARBA" id="ARBA00023125"/>
    </source>
</evidence>
<dbReference type="EMBL" id="QMEY01000002">
    <property type="protein sequence ID" value="RBQ20772.1"/>
    <property type="molecule type" value="Genomic_DNA"/>
</dbReference>
<keyword evidence="7" id="KW-1185">Reference proteome</keyword>
<gene>
    <name evidence="6" type="ORF">DP939_06755</name>
</gene>
<protein>
    <submittedName>
        <fullName evidence="6">TetR/AcrR family transcriptional regulator</fullName>
    </submittedName>
</protein>
<dbReference type="SUPFAM" id="SSF46689">
    <property type="entry name" value="Homeodomain-like"/>
    <property type="match status" value="1"/>
</dbReference>
<reference evidence="6 7" key="1">
    <citation type="submission" date="2018-06" db="EMBL/GenBank/DDBJ databases">
        <title>Sphaerisporangium craniellae sp. nov., isolated from a marine sponge in the South China Sea.</title>
        <authorList>
            <person name="Li L."/>
        </authorList>
    </citation>
    <scope>NUCLEOTIDE SEQUENCE [LARGE SCALE GENOMIC DNA]</scope>
    <source>
        <strain evidence="6 7">LHW63015</strain>
    </source>
</reference>
<dbReference type="PRINTS" id="PR00455">
    <property type="entry name" value="HTHTETR"/>
</dbReference>
<name>A0A366M5R0_9ACTN</name>
<dbReference type="Pfam" id="PF00440">
    <property type="entry name" value="TetR_N"/>
    <property type="match status" value="1"/>
</dbReference>
<dbReference type="GO" id="GO:0000976">
    <property type="term" value="F:transcription cis-regulatory region binding"/>
    <property type="evidence" value="ECO:0007669"/>
    <property type="project" value="TreeGrafter"/>
</dbReference>
<evidence type="ECO:0000313" key="6">
    <source>
        <dbReference type="EMBL" id="RBQ20772.1"/>
    </source>
</evidence>
<dbReference type="PROSITE" id="PS50977">
    <property type="entry name" value="HTH_TETR_2"/>
    <property type="match status" value="1"/>
</dbReference>
<evidence type="ECO:0000256" key="3">
    <source>
        <dbReference type="ARBA" id="ARBA00023163"/>
    </source>
</evidence>
<evidence type="ECO:0000256" key="4">
    <source>
        <dbReference type="PROSITE-ProRule" id="PRU00335"/>
    </source>
</evidence>
<comment type="caution">
    <text evidence="6">The sequence shown here is derived from an EMBL/GenBank/DDBJ whole genome shotgun (WGS) entry which is preliminary data.</text>
</comment>
<evidence type="ECO:0000256" key="1">
    <source>
        <dbReference type="ARBA" id="ARBA00023015"/>
    </source>
</evidence>
<dbReference type="Gene3D" id="1.10.357.10">
    <property type="entry name" value="Tetracycline Repressor, domain 2"/>
    <property type="match status" value="1"/>
</dbReference>
<dbReference type="OrthoDB" id="3295174at2"/>
<dbReference type="SUPFAM" id="SSF48498">
    <property type="entry name" value="Tetracyclin repressor-like, C-terminal domain"/>
    <property type="match status" value="1"/>
</dbReference>
<evidence type="ECO:0000313" key="7">
    <source>
        <dbReference type="Proteomes" id="UP000253303"/>
    </source>
</evidence>
<dbReference type="PANTHER" id="PTHR30055">
    <property type="entry name" value="HTH-TYPE TRANSCRIPTIONAL REGULATOR RUTR"/>
    <property type="match status" value="1"/>
</dbReference>
<dbReference type="RefSeq" id="WP_113979729.1">
    <property type="nucleotide sequence ID" value="NZ_QMEY01000002.1"/>
</dbReference>
<organism evidence="6 7">
    <name type="scientific">Spongiactinospora rosea</name>
    <dbReference type="NCBI Taxonomy" id="2248750"/>
    <lineage>
        <taxon>Bacteria</taxon>
        <taxon>Bacillati</taxon>
        <taxon>Actinomycetota</taxon>
        <taxon>Actinomycetes</taxon>
        <taxon>Streptosporangiales</taxon>
        <taxon>Streptosporangiaceae</taxon>
        <taxon>Spongiactinospora</taxon>
    </lineage>
</organism>
<keyword evidence="3" id="KW-0804">Transcription</keyword>
<dbReference type="AlphaFoldDB" id="A0A366M5R0"/>
<feature type="domain" description="HTH tetR-type" evidence="5">
    <location>
        <begin position="15"/>
        <end position="74"/>
    </location>
</feature>
<dbReference type="InterPro" id="IPR050109">
    <property type="entry name" value="HTH-type_TetR-like_transc_reg"/>
</dbReference>
<dbReference type="PANTHER" id="PTHR30055:SF234">
    <property type="entry name" value="HTH-TYPE TRANSCRIPTIONAL REGULATOR BETI"/>
    <property type="match status" value="1"/>
</dbReference>
<keyword evidence="1" id="KW-0805">Transcription regulation</keyword>
<feature type="DNA-binding region" description="H-T-H motif" evidence="4">
    <location>
        <begin position="37"/>
        <end position="56"/>
    </location>
</feature>
<dbReference type="GO" id="GO:0003700">
    <property type="term" value="F:DNA-binding transcription factor activity"/>
    <property type="evidence" value="ECO:0007669"/>
    <property type="project" value="TreeGrafter"/>
</dbReference>
<dbReference type="Proteomes" id="UP000253303">
    <property type="component" value="Unassembled WGS sequence"/>
</dbReference>